<protein>
    <recommendedName>
        <fullName evidence="4">Probable multidrug resistance protein NorM</fullName>
    </recommendedName>
    <alternativeName>
        <fullName evidence="12">Multidrug-efflux transporter</fullName>
    </alternativeName>
</protein>
<dbReference type="PANTHER" id="PTHR43298">
    <property type="entry name" value="MULTIDRUG RESISTANCE PROTEIN NORM-RELATED"/>
    <property type="match status" value="1"/>
</dbReference>
<dbReference type="Proteomes" id="UP000215413">
    <property type="component" value="Unassembled WGS sequence"/>
</dbReference>
<dbReference type="GO" id="GO:0042910">
    <property type="term" value="F:xenobiotic transmembrane transporter activity"/>
    <property type="evidence" value="ECO:0007669"/>
    <property type="project" value="InterPro"/>
</dbReference>
<evidence type="ECO:0000256" key="5">
    <source>
        <dbReference type="ARBA" id="ARBA00022448"/>
    </source>
</evidence>
<evidence type="ECO:0000256" key="7">
    <source>
        <dbReference type="ARBA" id="ARBA00022475"/>
    </source>
</evidence>
<evidence type="ECO:0000256" key="8">
    <source>
        <dbReference type="ARBA" id="ARBA00022692"/>
    </source>
</evidence>
<evidence type="ECO:0000256" key="3">
    <source>
        <dbReference type="ARBA" id="ARBA00010199"/>
    </source>
</evidence>
<feature type="transmembrane region" description="Helical" evidence="13">
    <location>
        <begin position="251"/>
        <end position="277"/>
    </location>
</feature>
<feature type="transmembrane region" description="Helical" evidence="13">
    <location>
        <begin position="337"/>
        <end position="358"/>
    </location>
</feature>
<feature type="transmembrane region" description="Helical" evidence="13">
    <location>
        <begin position="403"/>
        <end position="427"/>
    </location>
</feature>
<evidence type="ECO:0000256" key="10">
    <source>
        <dbReference type="ARBA" id="ARBA00023065"/>
    </source>
</evidence>
<keyword evidence="8 13" id="KW-0812">Transmembrane</keyword>
<feature type="transmembrane region" description="Helical" evidence="13">
    <location>
        <begin position="97"/>
        <end position="118"/>
    </location>
</feature>
<evidence type="ECO:0000313" key="14">
    <source>
        <dbReference type="EMBL" id="MBS5965244.1"/>
    </source>
</evidence>
<feature type="transmembrane region" description="Helical" evidence="13">
    <location>
        <begin position="60"/>
        <end position="85"/>
    </location>
</feature>
<dbReference type="EMBL" id="NDYC01000011">
    <property type="protein sequence ID" value="OXZ28414.1"/>
    <property type="molecule type" value="Genomic_DNA"/>
</dbReference>
<organism evidence="15 16">
    <name type="scientific">Finegoldia magna</name>
    <name type="common">Peptostreptococcus magnus</name>
    <dbReference type="NCBI Taxonomy" id="1260"/>
    <lineage>
        <taxon>Bacteria</taxon>
        <taxon>Bacillati</taxon>
        <taxon>Bacillota</taxon>
        <taxon>Tissierellia</taxon>
        <taxon>Tissierellales</taxon>
        <taxon>Peptoniphilaceae</taxon>
        <taxon>Finegoldia</taxon>
    </lineage>
</organism>
<keyword evidence="10" id="KW-0406">Ion transport</keyword>
<keyword evidence="5" id="KW-0813">Transport</keyword>
<feature type="transmembrane region" description="Helical" evidence="13">
    <location>
        <begin position="297"/>
        <end position="317"/>
    </location>
</feature>
<dbReference type="GO" id="GO:0015297">
    <property type="term" value="F:antiporter activity"/>
    <property type="evidence" value="ECO:0007669"/>
    <property type="project" value="UniProtKB-KW"/>
</dbReference>
<dbReference type="NCBIfam" id="TIGR00797">
    <property type="entry name" value="matE"/>
    <property type="match status" value="1"/>
</dbReference>
<feature type="transmembrane region" description="Helical" evidence="13">
    <location>
        <begin position="150"/>
        <end position="170"/>
    </location>
</feature>
<gene>
    <name evidence="15" type="ORF">B9N49_02390</name>
    <name evidence="14" type="ORF">KIA07_06235</name>
</gene>
<evidence type="ECO:0000256" key="1">
    <source>
        <dbReference type="ARBA" id="ARBA00003408"/>
    </source>
</evidence>
<dbReference type="GO" id="GO:0005886">
    <property type="term" value="C:plasma membrane"/>
    <property type="evidence" value="ECO:0007669"/>
    <property type="project" value="UniProtKB-SubCell"/>
</dbReference>
<dbReference type="PANTHER" id="PTHR43298:SF2">
    <property type="entry name" value="FMN_FAD EXPORTER YEEO-RELATED"/>
    <property type="match status" value="1"/>
</dbReference>
<comment type="subcellular location">
    <subcellularLocation>
        <location evidence="2">Cell membrane</location>
        <topology evidence="2">Multi-pass membrane protein</topology>
    </subcellularLocation>
</comment>
<evidence type="ECO:0000256" key="9">
    <source>
        <dbReference type="ARBA" id="ARBA00022989"/>
    </source>
</evidence>
<dbReference type="InterPro" id="IPR048279">
    <property type="entry name" value="MdtK-like"/>
</dbReference>
<keyword evidence="11 13" id="KW-0472">Membrane</keyword>
<evidence type="ECO:0000256" key="13">
    <source>
        <dbReference type="SAM" id="Phobius"/>
    </source>
</evidence>
<keyword evidence="9 13" id="KW-1133">Transmembrane helix</keyword>
<comment type="similarity">
    <text evidence="3">Belongs to the multi antimicrobial extrusion (MATE) (TC 2.A.66.1) family.</text>
</comment>
<reference evidence="15" key="1">
    <citation type="journal article" date="2017" name="J. Clin. Microbiol.">
        <title>Finegoldia magna Isolated from Orthopedic Joint Implant-Associated Infections.</title>
        <authorList>
            <person name="Soderquist B."/>
            <person name="Bjorklund S."/>
            <person name="Hellmark B."/>
            <person name="Jensen A."/>
            <person name="Bruggemann H."/>
        </authorList>
    </citation>
    <scope>NUCLEOTIDE SEQUENCE</scope>
    <source>
        <strain evidence="15">CCUG 54800</strain>
    </source>
</reference>
<accession>A0A233V7R2</accession>
<evidence type="ECO:0000256" key="4">
    <source>
        <dbReference type="ARBA" id="ARBA00020268"/>
    </source>
</evidence>
<keyword evidence="6" id="KW-0050">Antiport</keyword>
<evidence type="ECO:0000256" key="6">
    <source>
        <dbReference type="ARBA" id="ARBA00022449"/>
    </source>
</evidence>
<dbReference type="Pfam" id="PF01554">
    <property type="entry name" value="MatE"/>
    <property type="match status" value="2"/>
</dbReference>
<feature type="transmembrane region" description="Helical" evidence="13">
    <location>
        <begin position="182"/>
        <end position="204"/>
    </location>
</feature>
<evidence type="ECO:0000313" key="16">
    <source>
        <dbReference type="Proteomes" id="UP000215413"/>
    </source>
</evidence>
<feature type="transmembrane region" description="Helical" evidence="13">
    <location>
        <begin position="210"/>
        <end position="230"/>
    </location>
</feature>
<feature type="transmembrane region" description="Helical" evidence="13">
    <location>
        <begin position="378"/>
        <end position="396"/>
    </location>
</feature>
<keyword evidence="7" id="KW-1003">Cell membrane</keyword>
<proteinExistence type="inferred from homology"/>
<reference evidence="14" key="3">
    <citation type="submission" date="2021-02" db="EMBL/GenBank/DDBJ databases">
        <title>Infant gut strain persistence is associated with maternal origin, phylogeny, and functional potential including surface adhesion and iron acquisition.</title>
        <authorList>
            <person name="Lou Y.C."/>
        </authorList>
    </citation>
    <scope>NUCLEOTIDE SEQUENCE</scope>
    <source>
        <strain evidence="14">L3_058_000G1_dasL3_058_000G1_concoct_72</strain>
    </source>
</reference>
<dbReference type="GO" id="GO:0006811">
    <property type="term" value="P:monoatomic ion transport"/>
    <property type="evidence" value="ECO:0007669"/>
    <property type="project" value="UniProtKB-KW"/>
</dbReference>
<evidence type="ECO:0000256" key="2">
    <source>
        <dbReference type="ARBA" id="ARBA00004651"/>
    </source>
</evidence>
<feature type="transmembrane region" description="Helical" evidence="13">
    <location>
        <begin position="433"/>
        <end position="455"/>
    </location>
</feature>
<evidence type="ECO:0000313" key="15">
    <source>
        <dbReference type="EMBL" id="OXZ28414.1"/>
    </source>
</evidence>
<evidence type="ECO:0000256" key="12">
    <source>
        <dbReference type="ARBA" id="ARBA00031636"/>
    </source>
</evidence>
<comment type="caution">
    <text evidence="15">The sequence shown here is derived from an EMBL/GenBank/DDBJ whole genome shotgun (WGS) entry which is preliminary data.</text>
</comment>
<dbReference type="PIRSF" id="PIRSF006603">
    <property type="entry name" value="DinF"/>
    <property type="match status" value="1"/>
</dbReference>
<evidence type="ECO:0000256" key="11">
    <source>
        <dbReference type="ARBA" id="ARBA00023136"/>
    </source>
</evidence>
<dbReference type="RefSeq" id="WP_094205374.1">
    <property type="nucleotide sequence ID" value="NZ_JAHAIK010000016.1"/>
</dbReference>
<dbReference type="Proteomes" id="UP000730862">
    <property type="component" value="Unassembled WGS sequence"/>
</dbReference>
<feature type="transmembrane region" description="Helical" evidence="13">
    <location>
        <begin position="20"/>
        <end position="40"/>
    </location>
</feature>
<sequence>MNLALKKNKFFGDKNFYKGVLVLAIPIIIQQLITSFVNMLDNIMVGQTGTFAMSGVSVANQLITVFNLAIFGLVSAASIFAAQFAGKKDYKNVQNCLYFDVVLSFIVSVISVLIFWVFGEKLLYLFMNPDTDTVKNINTTMKFALDYTKIMTIGFIPFAFSQSISSSMRVNGETRLPMITSIITVLVNFAFNLVLIFGLLGFPALGPKGAAIATVISRFVELSLFIYFANKNKLRFTFYSNFFKNFHVDTGLFKNITVAGIPLIINEVLYSLGIAAITQSYSTRGIEALAAYNISQTIIGLFIVFNLAMGDCISIMVGRLLGGGNIDEAVDTDRKLIVFSLMLSLVVGIVLIILAPLFPEFYNTNDDVKIMATNMLRVGGAFLWISALYNASYFTLRSGGKTVLTLLFDSVGIVLISYPISFLLAKFTDLNVVLMYLIISVIDLYKVILGLYLVGKKIWVKNLAK</sequence>
<dbReference type="AlphaFoldDB" id="A0A233V7R2"/>
<comment type="function">
    <text evidence="1">Multidrug efflux pump.</text>
</comment>
<name>A0A233V7R2_FINMA</name>
<reference evidence="16" key="2">
    <citation type="submission" date="2017-04" db="EMBL/GenBank/DDBJ databases">
        <title>Finegoldia magna isolated from orthopedic joint implant-associated infections.</title>
        <authorList>
            <person name="Bjorklund S."/>
            <person name="Bruggemann H."/>
            <person name="Jensen A."/>
            <person name="Hellmark B."/>
            <person name="Soderquist B."/>
        </authorList>
    </citation>
    <scope>NUCLEOTIDE SEQUENCE [LARGE SCALE GENOMIC DNA]</scope>
    <source>
        <strain evidence="16">CCUG 54800</strain>
    </source>
</reference>
<dbReference type="InterPro" id="IPR002528">
    <property type="entry name" value="MATE_fam"/>
</dbReference>
<dbReference type="InterPro" id="IPR050222">
    <property type="entry name" value="MATE_MdtK"/>
</dbReference>
<dbReference type="EMBL" id="JAHAIK010000016">
    <property type="protein sequence ID" value="MBS5965244.1"/>
    <property type="molecule type" value="Genomic_DNA"/>
</dbReference>